<dbReference type="SUPFAM" id="SSF51126">
    <property type="entry name" value="Pectin lyase-like"/>
    <property type="match status" value="1"/>
</dbReference>
<protein>
    <recommendedName>
        <fullName evidence="3">Right handed beta helix domain-containing protein</fullName>
    </recommendedName>
</protein>
<evidence type="ECO:0008006" key="3">
    <source>
        <dbReference type="Google" id="ProtNLM"/>
    </source>
</evidence>
<organism evidence="1 2">
    <name type="scientific">Streblomastix strix</name>
    <dbReference type="NCBI Taxonomy" id="222440"/>
    <lineage>
        <taxon>Eukaryota</taxon>
        <taxon>Metamonada</taxon>
        <taxon>Preaxostyla</taxon>
        <taxon>Oxymonadida</taxon>
        <taxon>Streblomastigidae</taxon>
        <taxon>Streblomastix</taxon>
    </lineage>
</organism>
<gene>
    <name evidence="1" type="ORF">EZS28_047053</name>
</gene>
<dbReference type="InterPro" id="IPR011050">
    <property type="entry name" value="Pectin_lyase_fold/virulence"/>
</dbReference>
<dbReference type="Proteomes" id="UP000324800">
    <property type="component" value="Unassembled WGS sequence"/>
</dbReference>
<dbReference type="AlphaFoldDB" id="A0A5J4TIQ9"/>
<accession>A0A5J4TIQ9</accession>
<reference evidence="1 2" key="1">
    <citation type="submission" date="2019-03" db="EMBL/GenBank/DDBJ databases">
        <title>Single cell metagenomics reveals metabolic interactions within the superorganism composed of flagellate Streblomastix strix and complex community of Bacteroidetes bacteria on its surface.</title>
        <authorList>
            <person name="Treitli S.C."/>
            <person name="Kolisko M."/>
            <person name="Husnik F."/>
            <person name="Keeling P."/>
            <person name="Hampl V."/>
        </authorList>
    </citation>
    <scope>NUCLEOTIDE SEQUENCE [LARGE SCALE GENOMIC DNA]</scope>
    <source>
        <strain evidence="1">ST1C</strain>
    </source>
</reference>
<dbReference type="EMBL" id="SNRW01031451">
    <property type="protein sequence ID" value="KAA6357421.1"/>
    <property type="molecule type" value="Genomic_DNA"/>
</dbReference>
<evidence type="ECO:0000313" key="1">
    <source>
        <dbReference type="EMBL" id="KAA6357421.1"/>
    </source>
</evidence>
<name>A0A5J4TIQ9_9EUKA</name>
<sequence>MKQCEFNDCKAVNNGSSGGALWTKFDSSRLTINDSSFIRCTCTQNGGAIAQVQLRNDGGIGLCNVTFTECKTIAGSISQNFGWGGGIYIFVKYSTDPNM</sequence>
<evidence type="ECO:0000313" key="2">
    <source>
        <dbReference type="Proteomes" id="UP000324800"/>
    </source>
</evidence>
<comment type="caution">
    <text evidence="1">The sequence shown here is derived from an EMBL/GenBank/DDBJ whole genome shotgun (WGS) entry which is preliminary data.</text>
</comment>
<proteinExistence type="predicted"/>